<feature type="region of interest" description="Disordered" evidence="1">
    <location>
        <begin position="216"/>
        <end position="235"/>
    </location>
</feature>
<evidence type="ECO:0000256" key="1">
    <source>
        <dbReference type="SAM" id="MobiDB-lite"/>
    </source>
</evidence>
<reference evidence="2" key="1">
    <citation type="submission" date="2021-01" db="EMBL/GenBank/DDBJ databases">
        <authorList>
            <person name="Corre E."/>
            <person name="Pelletier E."/>
            <person name="Niang G."/>
            <person name="Scheremetjew M."/>
            <person name="Finn R."/>
            <person name="Kale V."/>
            <person name="Holt S."/>
            <person name="Cochrane G."/>
            <person name="Meng A."/>
            <person name="Brown T."/>
            <person name="Cohen L."/>
        </authorList>
    </citation>
    <scope>NUCLEOTIDE SEQUENCE</scope>
    <source>
        <strain evidence="2">CCMP1594</strain>
    </source>
</reference>
<feature type="compositionally biased region" description="Low complexity" evidence="1">
    <location>
        <begin position="63"/>
        <end position="83"/>
    </location>
</feature>
<dbReference type="AlphaFoldDB" id="A0A7S4CZ29"/>
<name>A0A7S4CZ29_9EUGL</name>
<accession>A0A7S4CZ29</accession>
<sequence>MFNPYYYKKVDLAGEAQLKQRQDRLHQSLTADLAERSRARQGLGTVDGKLDPSLDPMPPTPQPGTGSSASSKPSSPSTRARSPAPRKHPRDHCFRDRDPSRDISPEKFESRKWKYAPAKERADKAAALNRSEAMHVNQPRYQSPGLNLRHANFHVNPMCYGLRERDRSQDVAAEPWRSGTSGWRTERDRIDKFLDDYAPNSLGESLPARLPTSVRDNMKESTKGPGPDFRRHFNKKDRGYFVNELPTGDFNHEDYREKAHPDTAKGQPFREREINKEIKQKDAIKTRVGFTGNVKNGQFFNKPNYDPLD</sequence>
<feature type="region of interest" description="Disordered" evidence="1">
    <location>
        <begin position="32"/>
        <end position="127"/>
    </location>
</feature>
<dbReference type="EMBL" id="HBJA01062463">
    <property type="protein sequence ID" value="CAE0810951.1"/>
    <property type="molecule type" value="Transcribed_RNA"/>
</dbReference>
<proteinExistence type="predicted"/>
<feature type="compositionally biased region" description="Basic and acidic residues" evidence="1">
    <location>
        <begin position="91"/>
        <end position="124"/>
    </location>
</feature>
<feature type="region of interest" description="Disordered" evidence="1">
    <location>
        <begin position="250"/>
        <end position="270"/>
    </location>
</feature>
<protein>
    <submittedName>
        <fullName evidence="2">Uncharacterized protein</fullName>
    </submittedName>
</protein>
<gene>
    <name evidence="2" type="ORF">EGYM00163_LOCUS22098</name>
</gene>
<organism evidence="2">
    <name type="scientific">Eutreptiella gymnastica</name>
    <dbReference type="NCBI Taxonomy" id="73025"/>
    <lineage>
        <taxon>Eukaryota</taxon>
        <taxon>Discoba</taxon>
        <taxon>Euglenozoa</taxon>
        <taxon>Euglenida</taxon>
        <taxon>Spirocuta</taxon>
        <taxon>Euglenophyceae</taxon>
        <taxon>Eutreptiales</taxon>
        <taxon>Eutreptiaceae</taxon>
        <taxon>Eutreptiella</taxon>
    </lineage>
</organism>
<evidence type="ECO:0000313" key="2">
    <source>
        <dbReference type="EMBL" id="CAE0810951.1"/>
    </source>
</evidence>